<dbReference type="EMBL" id="JADIMW010000080">
    <property type="protein sequence ID" value="MBO8438759.1"/>
    <property type="molecule type" value="Genomic_DNA"/>
</dbReference>
<feature type="domain" description="Glycosyl transferase family 1" evidence="1">
    <location>
        <begin position="236"/>
        <end position="381"/>
    </location>
</feature>
<evidence type="ECO:0000313" key="4">
    <source>
        <dbReference type="Proteomes" id="UP000823636"/>
    </source>
</evidence>
<reference evidence="3" key="1">
    <citation type="submission" date="2020-10" db="EMBL/GenBank/DDBJ databases">
        <authorList>
            <person name="Gilroy R."/>
        </authorList>
    </citation>
    <scope>NUCLEOTIDE SEQUENCE</scope>
    <source>
        <strain evidence="3">G3-4614</strain>
    </source>
</reference>
<dbReference type="Gene3D" id="3.40.50.2000">
    <property type="entry name" value="Glycogen Phosphorylase B"/>
    <property type="match status" value="2"/>
</dbReference>
<dbReference type="InterPro" id="IPR050194">
    <property type="entry name" value="Glycosyltransferase_grp1"/>
</dbReference>
<proteinExistence type="predicted"/>
<evidence type="ECO:0000313" key="3">
    <source>
        <dbReference type="EMBL" id="MBO8438759.1"/>
    </source>
</evidence>
<gene>
    <name evidence="3" type="ORF">IAC54_07685</name>
</gene>
<dbReference type="PANTHER" id="PTHR45947:SF13">
    <property type="entry name" value="TRANSFERASE"/>
    <property type="match status" value="1"/>
</dbReference>
<dbReference type="InterPro" id="IPR028098">
    <property type="entry name" value="Glyco_trans_4-like_N"/>
</dbReference>
<dbReference type="GO" id="GO:0016757">
    <property type="term" value="F:glycosyltransferase activity"/>
    <property type="evidence" value="ECO:0007669"/>
    <property type="project" value="InterPro"/>
</dbReference>
<dbReference type="AlphaFoldDB" id="A0A9D9E399"/>
<feature type="domain" description="Glycosyltransferase subfamily 4-like N-terminal" evidence="2">
    <location>
        <begin position="29"/>
        <end position="221"/>
    </location>
</feature>
<comment type="caution">
    <text evidence="3">The sequence shown here is derived from an EMBL/GenBank/DDBJ whole genome shotgun (WGS) entry which is preliminary data.</text>
</comment>
<dbReference type="Pfam" id="PF13439">
    <property type="entry name" value="Glyco_transf_4"/>
    <property type="match status" value="1"/>
</dbReference>
<name>A0A9D9E399_9BACT</name>
<protein>
    <submittedName>
        <fullName evidence="3">Glycosyltransferase family 4 protein</fullName>
    </submittedName>
</protein>
<dbReference type="InterPro" id="IPR001296">
    <property type="entry name" value="Glyco_trans_1"/>
</dbReference>
<accession>A0A9D9E399</accession>
<dbReference type="SUPFAM" id="SSF53756">
    <property type="entry name" value="UDP-Glycosyltransferase/glycogen phosphorylase"/>
    <property type="match status" value="1"/>
</dbReference>
<organism evidence="3 4">
    <name type="scientific">Candidatus Caccoplasma merdipullorum</name>
    <dbReference type="NCBI Taxonomy" id="2840718"/>
    <lineage>
        <taxon>Bacteria</taxon>
        <taxon>Pseudomonadati</taxon>
        <taxon>Bacteroidota</taxon>
        <taxon>Bacteroidia</taxon>
        <taxon>Bacteroidales</taxon>
        <taxon>Bacteroidaceae</taxon>
        <taxon>Bacteroidaceae incertae sedis</taxon>
        <taxon>Candidatus Caccoplasma</taxon>
    </lineage>
</organism>
<dbReference type="Pfam" id="PF00534">
    <property type="entry name" value="Glycos_transf_1"/>
    <property type="match status" value="1"/>
</dbReference>
<sequence length="403" mass="45923">MSYKQRVLLVNKFYYPRGGDCIQMMGVERLLRQHGHEVAVFSMQYPENNPTEYSRYFPEKVDFSGGVKARLAAAARIFGYGGVKEQFEKLLRDFTPDVVHLHNIHSYISPVVAEIAKKHKIPVVWTLHDYKPACPAYSCLSGGKPCEKCFSDKTNVLRYRCMKASMAASIMAYLEAEVWNIKRLCRSTDTFICPSRFMRQAMIRAGIPSDKLEVLNNFINETEDAPMLQSIVPGEKREEYYCYVGRLSEEKGVSTLIKAAAMLPYKIKIIGTGPLYDYLIKKYQTPNIEFLGFQEHAETLRLLSKARFSVMPSECYENNPLGVIESLCVGTPVVGSDIGGIPELINKTNGKLFTPFHPDSLRQTIEAVHNDTRFDYAKIAEEAQIRFSSGTYYKKIIEIYDRK</sequence>
<evidence type="ECO:0000259" key="1">
    <source>
        <dbReference type="Pfam" id="PF00534"/>
    </source>
</evidence>
<evidence type="ECO:0000259" key="2">
    <source>
        <dbReference type="Pfam" id="PF13439"/>
    </source>
</evidence>
<reference evidence="3" key="2">
    <citation type="journal article" date="2021" name="PeerJ">
        <title>Extensive microbial diversity within the chicken gut microbiome revealed by metagenomics and culture.</title>
        <authorList>
            <person name="Gilroy R."/>
            <person name="Ravi A."/>
            <person name="Getino M."/>
            <person name="Pursley I."/>
            <person name="Horton D.L."/>
            <person name="Alikhan N.F."/>
            <person name="Baker D."/>
            <person name="Gharbi K."/>
            <person name="Hall N."/>
            <person name="Watson M."/>
            <person name="Adriaenssens E.M."/>
            <person name="Foster-Nyarko E."/>
            <person name="Jarju S."/>
            <person name="Secka A."/>
            <person name="Antonio M."/>
            <person name="Oren A."/>
            <person name="Chaudhuri R.R."/>
            <person name="La Ragione R."/>
            <person name="Hildebrand F."/>
            <person name="Pallen M.J."/>
        </authorList>
    </citation>
    <scope>NUCLEOTIDE SEQUENCE</scope>
    <source>
        <strain evidence="3">G3-4614</strain>
    </source>
</reference>
<dbReference type="CDD" id="cd03801">
    <property type="entry name" value="GT4_PimA-like"/>
    <property type="match status" value="1"/>
</dbReference>
<dbReference type="PANTHER" id="PTHR45947">
    <property type="entry name" value="SULFOQUINOVOSYL TRANSFERASE SQD2"/>
    <property type="match status" value="1"/>
</dbReference>
<dbReference type="Proteomes" id="UP000823636">
    <property type="component" value="Unassembled WGS sequence"/>
</dbReference>